<name>A0A1G2KTZ9_9BACT</name>
<gene>
    <name evidence="1" type="ORF">A3C16_04975</name>
</gene>
<evidence type="ECO:0000313" key="2">
    <source>
        <dbReference type="Proteomes" id="UP000177811"/>
    </source>
</evidence>
<dbReference type="EMBL" id="MHQL01000024">
    <property type="protein sequence ID" value="OHA02917.1"/>
    <property type="molecule type" value="Genomic_DNA"/>
</dbReference>
<reference evidence="1 2" key="1">
    <citation type="journal article" date="2016" name="Nat. Commun.">
        <title>Thousands of microbial genomes shed light on interconnected biogeochemical processes in an aquifer system.</title>
        <authorList>
            <person name="Anantharaman K."/>
            <person name="Brown C.T."/>
            <person name="Hug L.A."/>
            <person name="Sharon I."/>
            <person name="Castelle C.J."/>
            <person name="Probst A.J."/>
            <person name="Thomas B.C."/>
            <person name="Singh A."/>
            <person name="Wilkins M.J."/>
            <person name="Karaoz U."/>
            <person name="Brodie E.L."/>
            <person name="Williams K.H."/>
            <person name="Hubbard S.S."/>
            <person name="Banfield J.F."/>
        </authorList>
    </citation>
    <scope>NUCLEOTIDE SEQUENCE [LARGE SCALE GENOMIC DNA]</scope>
</reference>
<proteinExistence type="predicted"/>
<comment type="caution">
    <text evidence="1">The sequence shown here is derived from an EMBL/GenBank/DDBJ whole genome shotgun (WGS) entry which is preliminary data.</text>
</comment>
<accession>A0A1G2KTZ9</accession>
<sequence>MSVAGFLRRVLHMLMGVFARVRRARVFMRYDDCAHCWGSYPHDQIVRCDLFLWHPIEIRNGRDERVGSLRAPSAQNTPLCHECKDGSPVLFKILLYPWGVEYLWWSAATGHTYRRKRMPEKPGFNILPRDDTDEL</sequence>
<protein>
    <submittedName>
        <fullName evidence="1">Uncharacterized protein</fullName>
    </submittedName>
</protein>
<dbReference type="Proteomes" id="UP000177811">
    <property type="component" value="Unassembled WGS sequence"/>
</dbReference>
<organism evidence="1 2">
    <name type="scientific">Candidatus Sungbacteria bacterium RIFCSPHIGHO2_02_FULL_51_29</name>
    <dbReference type="NCBI Taxonomy" id="1802273"/>
    <lineage>
        <taxon>Bacteria</taxon>
        <taxon>Candidatus Sungiibacteriota</taxon>
    </lineage>
</organism>
<dbReference type="AlphaFoldDB" id="A0A1G2KTZ9"/>
<evidence type="ECO:0000313" key="1">
    <source>
        <dbReference type="EMBL" id="OHA02917.1"/>
    </source>
</evidence>